<organism evidence="1 2">
    <name type="scientific">Streptococcus intermedius</name>
    <dbReference type="NCBI Taxonomy" id="1338"/>
    <lineage>
        <taxon>Bacteria</taxon>
        <taxon>Bacillati</taxon>
        <taxon>Bacillota</taxon>
        <taxon>Bacilli</taxon>
        <taxon>Lactobacillales</taxon>
        <taxon>Streptococcaceae</taxon>
        <taxon>Streptococcus</taxon>
        <taxon>Streptococcus anginosus group</taxon>
    </lineage>
</organism>
<sequence length="277" mass="32350">MISDHYFKVFNLPGGTMSSCFLVSVKGCCDIVFKSNKRNILRDEVNFLKLYSDFDIVPNFLFNSPDFSMIAYEFIKGEVKNSIINKSNMLKFLVDNLICKYVEIDTNGWGRLSTPSVTWKEYLQTLKEESHILLNGFLHFKFPNIDEFIDKIINEIAIFNENKKPHLLHGDLGFYNVIFCDDVISGIIDPMPIYGLPIYDLVFAFLSTIDGLEELYILKIMDYLDFNSSFTTEYKIKEILFGLYFRMGRCIKHHPHDINIYISAFEFWKKQLDLSDC</sequence>
<reference evidence="1 2" key="1">
    <citation type="submission" date="2018-11" db="EMBL/GenBank/DDBJ databases">
        <title>Species Designations Belie Phenotypic and Genotypic Heterogeneity in Oral Streptococci.</title>
        <authorList>
            <person name="Velsko I."/>
        </authorList>
    </citation>
    <scope>NUCLEOTIDE SEQUENCE [LARGE SCALE GENOMIC DNA]</scope>
    <source>
        <strain evidence="1 2">KLC02</strain>
    </source>
</reference>
<dbReference type="Proteomes" id="UP000267137">
    <property type="component" value="Unassembled WGS sequence"/>
</dbReference>
<dbReference type="SUPFAM" id="SSF56112">
    <property type="entry name" value="Protein kinase-like (PK-like)"/>
    <property type="match status" value="1"/>
</dbReference>
<dbReference type="Gene3D" id="3.90.1200.10">
    <property type="match status" value="1"/>
</dbReference>
<evidence type="ECO:0000313" key="2">
    <source>
        <dbReference type="Proteomes" id="UP000267137"/>
    </source>
</evidence>
<proteinExistence type="predicted"/>
<gene>
    <name evidence="1" type="ORF">D8827_00055</name>
</gene>
<accession>A0AAE8KC16</accession>
<dbReference type="EMBL" id="RJOO01000001">
    <property type="protein sequence ID" value="RSJ24162.1"/>
    <property type="molecule type" value="Genomic_DNA"/>
</dbReference>
<dbReference type="AlphaFoldDB" id="A0AAE8KC16"/>
<dbReference type="InterPro" id="IPR011009">
    <property type="entry name" value="Kinase-like_dom_sf"/>
</dbReference>
<dbReference type="RefSeq" id="WP_102570040.1">
    <property type="nucleotide sequence ID" value="NZ_PNRP01000002.1"/>
</dbReference>
<name>A0AAE8KC16_STRIT</name>
<dbReference type="InterPro" id="IPR016477">
    <property type="entry name" value="Fructo-/Ketosamine-3-kinase"/>
</dbReference>
<dbReference type="Pfam" id="PF03881">
    <property type="entry name" value="Fructosamin_kin"/>
    <property type="match status" value="1"/>
</dbReference>
<evidence type="ECO:0008006" key="3">
    <source>
        <dbReference type="Google" id="ProtNLM"/>
    </source>
</evidence>
<protein>
    <recommendedName>
        <fullName evidence="3">Phosphotransferase enzyme family protein</fullName>
    </recommendedName>
</protein>
<evidence type="ECO:0000313" key="1">
    <source>
        <dbReference type="EMBL" id="RSJ24162.1"/>
    </source>
</evidence>
<comment type="caution">
    <text evidence="1">The sequence shown here is derived from an EMBL/GenBank/DDBJ whole genome shotgun (WGS) entry which is preliminary data.</text>
</comment>